<sequence length="111" mass="12619">MRFLMVESVCNIIFFGVSFLYSLYQVSRGDISIGHFVMISSYILMLSSPLESIGSMYTALQKSTASLYIFIDNLSDMTAVQESDSDLITPVEFVKIRGLHFSYEKNSYPRD</sequence>
<name>A0A380B140_9GAMM</name>
<organism evidence="7 8">
    <name type="scientific">Serratia quinivorans</name>
    <dbReference type="NCBI Taxonomy" id="137545"/>
    <lineage>
        <taxon>Bacteria</taxon>
        <taxon>Pseudomonadati</taxon>
        <taxon>Pseudomonadota</taxon>
        <taxon>Gammaproteobacteria</taxon>
        <taxon>Enterobacterales</taxon>
        <taxon>Yersiniaceae</taxon>
        <taxon>Serratia</taxon>
    </lineage>
</organism>
<evidence type="ECO:0000259" key="6">
    <source>
        <dbReference type="PROSITE" id="PS50929"/>
    </source>
</evidence>
<accession>A0A380B140</accession>
<feature type="transmembrane region" description="Helical" evidence="5">
    <location>
        <begin position="6"/>
        <end position="24"/>
    </location>
</feature>
<dbReference type="PROSITE" id="PS50929">
    <property type="entry name" value="ABC_TM1F"/>
    <property type="match status" value="1"/>
</dbReference>
<dbReference type="GO" id="GO:0005886">
    <property type="term" value="C:plasma membrane"/>
    <property type="evidence" value="ECO:0007669"/>
    <property type="project" value="UniProtKB-SubCell"/>
</dbReference>
<reference evidence="7 8" key="1">
    <citation type="submission" date="2018-06" db="EMBL/GenBank/DDBJ databases">
        <authorList>
            <consortium name="Pathogen Informatics"/>
            <person name="Doyle S."/>
        </authorList>
    </citation>
    <scope>NUCLEOTIDE SEQUENCE [LARGE SCALE GENOMIC DNA]</scope>
    <source>
        <strain evidence="7 8">NCTC11544</strain>
    </source>
</reference>
<dbReference type="InterPro" id="IPR011527">
    <property type="entry name" value="ABC1_TM_dom"/>
</dbReference>
<feature type="transmembrane region" description="Helical" evidence="5">
    <location>
        <begin position="36"/>
        <end position="60"/>
    </location>
</feature>
<evidence type="ECO:0000256" key="1">
    <source>
        <dbReference type="ARBA" id="ARBA00004651"/>
    </source>
</evidence>
<gene>
    <name evidence="7" type="ORF">NCTC11544_05358</name>
</gene>
<evidence type="ECO:0000256" key="4">
    <source>
        <dbReference type="ARBA" id="ARBA00023136"/>
    </source>
</evidence>
<keyword evidence="2 5" id="KW-0812">Transmembrane</keyword>
<dbReference type="AlphaFoldDB" id="A0A380B140"/>
<evidence type="ECO:0000256" key="3">
    <source>
        <dbReference type="ARBA" id="ARBA00022989"/>
    </source>
</evidence>
<dbReference type="EMBL" id="UGYN01000002">
    <property type="protein sequence ID" value="SUI90927.1"/>
    <property type="molecule type" value="Genomic_DNA"/>
</dbReference>
<dbReference type="GO" id="GO:0140359">
    <property type="term" value="F:ABC-type transporter activity"/>
    <property type="evidence" value="ECO:0007669"/>
    <property type="project" value="InterPro"/>
</dbReference>
<dbReference type="GO" id="GO:0005524">
    <property type="term" value="F:ATP binding"/>
    <property type="evidence" value="ECO:0007669"/>
    <property type="project" value="InterPro"/>
</dbReference>
<dbReference type="SUPFAM" id="SSF90123">
    <property type="entry name" value="ABC transporter transmembrane region"/>
    <property type="match status" value="1"/>
</dbReference>
<evidence type="ECO:0000313" key="8">
    <source>
        <dbReference type="Proteomes" id="UP000255529"/>
    </source>
</evidence>
<evidence type="ECO:0000256" key="2">
    <source>
        <dbReference type="ARBA" id="ARBA00022692"/>
    </source>
</evidence>
<proteinExistence type="predicted"/>
<feature type="domain" description="ABC transmembrane type-1" evidence="6">
    <location>
        <begin position="1"/>
        <end position="62"/>
    </location>
</feature>
<evidence type="ECO:0000313" key="7">
    <source>
        <dbReference type="EMBL" id="SUI90927.1"/>
    </source>
</evidence>
<dbReference type="Gene3D" id="1.20.1560.10">
    <property type="entry name" value="ABC transporter type 1, transmembrane domain"/>
    <property type="match status" value="1"/>
</dbReference>
<evidence type="ECO:0000256" key="5">
    <source>
        <dbReference type="SAM" id="Phobius"/>
    </source>
</evidence>
<protein>
    <recommendedName>
        <fullName evidence="6">ABC transmembrane type-1 domain-containing protein</fullName>
    </recommendedName>
</protein>
<keyword evidence="3 5" id="KW-1133">Transmembrane helix</keyword>
<comment type="subcellular location">
    <subcellularLocation>
        <location evidence="1">Cell membrane</location>
        <topology evidence="1">Multi-pass membrane protein</topology>
    </subcellularLocation>
</comment>
<keyword evidence="4 5" id="KW-0472">Membrane</keyword>
<dbReference type="Proteomes" id="UP000255529">
    <property type="component" value="Unassembled WGS sequence"/>
</dbReference>
<dbReference type="InterPro" id="IPR036640">
    <property type="entry name" value="ABC1_TM_sf"/>
</dbReference>